<dbReference type="PANTHER" id="PTHR23222:SF0">
    <property type="entry name" value="PROHIBITIN 1"/>
    <property type="match status" value="1"/>
</dbReference>
<evidence type="ECO:0000256" key="1">
    <source>
        <dbReference type="SAM" id="Coils"/>
    </source>
</evidence>
<comment type="caution">
    <text evidence="3">The sequence shown here is derived from an EMBL/GenBank/DDBJ whole genome shotgun (WGS) entry which is preliminary data.</text>
</comment>
<feature type="non-terminal residue" evidence="3">
    <location>
        <position position="1"/>
    </location>
</feature>
<organism evidence="3">
    <name type="scientific">marine sediment metagenome</name>
    <dbReference type="NCBI Taxonomy" id="412755"/>
    <lineage>
        <taxon>unclassified sequences</taxon>
        <taxon>metagenomes</taxon>
        <taxon>ecological metagenomes</taxon>
    </lineage>
</organism>
<dbReference type="EMBL" id="BARV01028625">
    <property type="protein sequence ID" value="GAI35733.1"/>
    <property type="molecule type" value="Genomic_DNA"/>
</dbReference>
<dbReference type="InterPro" id="IPR036013">
    <property type="entry name" value="Band_7/SPFH_dom_sf"/>
</dbReference>
<reference evidence="3" key="1">
    <citation type="journal article" date="2014" name="Front. Microbiol.">
        <title>High frequency of phylogenetically diverse reductive dehalogenase-homologous genes in deep subseafloor sedimentary metagenomes.</title>
        <authorList>
            <person name="Kawai M."/>
            <person name="Futagami T."/>
            <person name="Toyoda A."/>
            <person name="Takaki Y."/>
            <person name="Nishi S."/>
            <person name="Hori S."/>
            <person name="Arai W."/>
            <person name="Tsubouchi T."/>
            <person name="Morono Y."/>
            <person name="Uchiyama I."/>
            <person name="Ito T."/>
            <person name="Fujiyama A."/>
            <person name="Inagaki F."/>
            <person name="Takami H."/>
        </authorList>
    </citation>
    <scope>NUCLEOTIDE SEQUENCE</scope>
    <source>
        <strain evidence="3">Expedition CK06-06</strain>
    </source>
</reference>
<gene>
    <name evidence="3" type="ORF">S06H3_45784</name>
</gene>
<feature type="coiled-coil region" evidence="1">
    <location>
        <begin position="80"/>
        <end position="122"/>
    </location>
</feature>
<name>X1MWS0_9ZZZZ</name>
<feature type="domain" description="Band 7" evidence="2">
    <location>
        <begin position="7"/>
        <end position="108"/>
    </location>
</feature>
<dbReference type="InterPro" id="IPR001107">
    <property type="entry name" value="Band_7"/>
</dbReference>
<accession>X1MWS0</accession>
<dbReference type="PRINTS" id="PR00679">
    <property type="entry name" value="PROHIBITIN"/>
</dbReference>
<keyword evidence="1" id="KW-0175">Coiled coil</keyword>
<dbReference type="GO" id="GO:0016020">
    <property type="term" value="C:membrane"/>
    <property type="evidence" value="ECO:0007669"/>
    <property type="project" value="InterPro"/>
</dbReference>
<dbReference type="InterPro" id="IPR000163">
    <property type="entry name" value="Prohibitin"/>
</dbReference>
<dbReference type="Pfam" id="PF01145">
    <property type="entry name" value="Band_7"/>
    <property type="match status" value="1"/>
</dbReference>
<sequence length="195" mass="21525">TETLGLEYIERIAAPAIQETIKQITAQYNAEDLILRRDEVKNAITVSLSARLLERGIITEAVSITNFQFSETFTAAIESKVAAEQAVLEARNKLERVKVEAEQREEEARGEANARIAKAEGEAKYIQIVTDAQVAANESIVESLTPEILQYILLDRLGEDIKIIIIPSGQNLDLVIPQIDALDKSPDTVPSQDNP</sequence>
<protein>
    <recommendedName>
        <fullName evidence="2">Band 7 domain-containing protein</fullName>
    </recommendedName>
</protein>
<dbReference type="AlphaFoldDB" id="X1MWS0"/>
<dbReference type="PANTHER" id="PTHR23222">
    <property type="entry name" value="PROHIBITIN"/>
    <property type="match status" value="1"/>
</dbReference>
<proteinExistence type="predicted"/>
<evidence type="ECO:0000313" key="3">
    <source>
        <dbReference type="EMBL" id="GAI35733.1"/>
    </source>
</evidence>
<dbReference type="SUPFAM" id="SSF117892">
    <property type="entry name" value="Band 7/SPFH domain"/>
    <property type="match status" value="1"/>
</dbReference>
<dbReference type="Gene3D" id="3.30.479.30">
    <property type="entry name" value="Band 7 domain"/>
    <property type="match status" value="1"/>
</dbReference>
<evidence type="ECO:0000259" key="2">
    <source>
        <dbReference type="Pfam" id="PF01145"/>
    </source>
</evidence>